<evidence type="ECO:0000256" key="2">
    <source>
        <dbReference type="ARBA" id="ARBA00023136"/>
    </source>
</evidence>
<gene>
    <name evidence="8" type="ORF">KXQ929_LOCUS45944</name>
</gene>
<dbReference type="InterPro" id="IPR036055">
    <property type="entry name" value="LDL_receptor-like_sf"/>
</dbReference>
<comment type="subcellular location">
    <subcellularLocation>
        <location evidence="1">Membrane</location>
        <topology evidence="1">Single-pass type I membrane protein</topology>
    </subcellularLocation>
</comment>
<dbReference type="PROSITE" id="PS50068">
    <property type="entry name" value="LDLRA_2"/>
    <property type="match status" value="1"/>
</dbReference>
<evidence type="ECO:0000256" key="6">
    <source>
        <dbReference type="PROSITE-ProRule" id="PRU00124"/>
    </source>
</evidence>
<dbReference type="InterPro" id="IPR023415">
    <property type="entry name" value="LDLR_class-A_CS"/>
</dbReference>
<dbReference type="PANTHER" id="PTHR11640">
    <property type="entry name" value="NEPHRIN"/>
    <property type="match status" value="1"/>
</dbReference>
<comment type="caution">
    <text evidence="8">The sequence shown here is derived from an EMBL/GenBank/DDBJ whole genome shotgun (WGS) entry which is preliminary data.</text>
</comment>
<dbReference type="PROSITE" id="PS01209">
    <property type="entry name" value="LDLRA_1"/>
    <property type="match status" value="1"/>
</dbReference>
<dbReference type="Pfam" id="PF13927">
    <property type="entry name" value="Ig_3"/>
    <property type="match status" value="2"/>
</dbReference>
<dbReference type="GO" id="GO:0050839">
    <property type="term" value="F:cell adhesion molecule binding"/>
    <property type="evidence" value="ECO:0007669"/>
    <property type="project" value="TreeGrafter"/>
</dbReference>
<dbReference type="InterPro" id="IPR007110">
    <property type="entry name" value="Ig-like_dom"/>
</dbReference>
<sequence>DDTQTPAQAAEEDDQVEFNVVVNPTTRQAQRGQTVELTCTVYGGDSATNIYWIQETPERRHALLNPASENDKKITASQITLTSHITLDDPSKFGTYTCMAQTNTGKSASAELTLQEGSGSIPPSVHQEEALPVPRSNGARGQLRLIVPDMSEGDNVDIQCEGATREDENRIQWYFNNHLINNKDPFSPQNKILHIRPISQSYLGNYRCTIPNSDYTDANSILTFQASNSAPVVPTKTGGCSYEEATCVNGKCIPRTSVCDGKNDCGDNSDETCS</sequence>
<name>A0A820IDD1_9BILA</name>
<evidence type="ECO:0000313" key="8">
    <source>
        <dbReference type="EMBL" id="CAF4308597.1"/>
    </source>
</evidence>
<dbReference type="Pfam" id="PF00057">
    <property type="entry name" value="Ldl_recept_a"/>
    <property type="match status" value="1"/>
</dbReference>
<dbReference type="SMART" id="SM00192">
    <property type="entry name" value="LDLa"/>
    <property type="match status" value="1"/>
</dbReference>
<evidence type="ECO:0000256" key="1">
    <source>
        <dbReference type="ARBA" id="ARBA00004479"/>
    </source>
</evidence>
<dbReference type="InterPro" id="IPR003599">
    <property type="entry name" value="Ig_sub"/>
</dbReference>
<dbReference type="GO" id="GO:0005911">
    <property type="term" value="C:cell-cell junction"/>
    <property type="evidence" value="ECO:0007669"/>
    <property type="project" value="TreeGrafter"/>
</dbReference>
<feature type="non-terminal residue" evidence="8">
    <location>
        <position position="1"/>
    </location>
</feature>
<keyword evidence="5" id="KW-0393">Immunoglobulin domain</keyword>
<dbReference type="GO" id="GO:0005886">
    <property type="term" value="C:plasma membrane"/>
    <property type="evidence" value="ECO:0007669"/>
    <property type="project" value="TreeGrafter"/>
</dbReference>
<dbReference type="SMART" id="SM00408">
    <property type="entry name" value="IGc2"/>
    <property type="match status" value="2"/>
</dbReference>
<dbReference type="AlphaFoldDB" id="A0A820IDD1"/>
<dbReference type="GO" id="GO:0098609">
    <property type="term" value="P:cell-cell adhesion"/>
    <property type="evidence" value="ECO:0007669"/>
    <property type="project" value="TreeGrafter"/>
</dbReference>
<reference evidence="8" key="1">
    <citation type="submission" date="2021-02" db="EMBL/GenBank/DDBJ databases">
        <authorList>
            <person name="Nowell W R."/>
        </authorList>
    </citation>
    <scope>NUCLEOTIDE SEQUENCE</scope>
</reference>
<dbReference type="CDD" id="cd00112">
    <property type="entry name" value="LDLa"/>
    <property type="match status" value="1"/>
</dbReference>
<dbReference type="Gene3D" id="4.10.400.10">
    <property type="entry name" value="Low-density Lipoprotein Receptor"/>
    <property type="match status" value="1"/>
</dbReference>
<dbReference type="InterPro" id="IPR036179">
    <property type="entry name" value="Ig-like_dom_sf"/>
</dbReference>
<evidence type="ECO:0000256" key="4">
    <source>
        <dbReference type="ARBA" id="ARBA00023180"/>
    </source>
</evidence>
<feature type="domain" description="Ig-like" evidence="7">
    <location>
        <begin position="6"/>
        <end position="113"/>
    </location>
</feature>
<dbReference type="InterPro" id="IPR002172">
    <property type="entry name" value="LDrepeatLR_classA_rpt"/>
</dbReference>
<comment type="caution">
    <text evidence="6">Lacks conserved residue(s) required for the propagation of feature annotation.</text>
</comment>
<dbReference type="InterPro" id="IPR013783">
    <property type="entry name" value="Ig-like_fold"/>
</dbReference>
<dbReference type="SUPFAM" id="SSF57424">
    <property type="entry name" value="LDL receptor-like module"/>
    <property type="match status" value="1"/>
</dbReference>
<dbReference type="Gene3D" id="2.60.40.10">
    <property type="entry name" value="Immunoglobulins"/>
    <property type="match status" value="2"/>
</dbReference>
<evidence type="ECO:0000256" key="3">
    <source>
        <dbReference type="ARBA" id="ARBA00023157"/>
    </source>
</evidence>
<dbReference type="Proteomes" id="UP000663868">
    <property type="component" value="Unassembled WGS sequence"/>
</dbReference>
<keyword evidence="3 6" id="KW-1015">Disulfide bond</keyword>
<evidence type="ECO:0000256" key="5">
    <source>
        <dbReference type="ARBA" id="ARBA00023319"/>
    </source>
</evidence>
<organism evidence="8 9">
    <name type="scientific">Adineta steineri</name>
    <dbReference type="NCBI Taxonomy" id="433720"/>
    <lineage>
        <taxon>Eukaryota</taxon>
        <taxon>Metazoa</taxon>
        <taxon>Spiralia</taxon>
        <taxon>Gnathifera</taxon>
        <taxon>Rotifera</taxon>
        <taxon>Eurotatoria</taxon>
        <taxon>Bdelloidea</taxon>
        <taxon>Adinetida</taxon>
        <taxon>Adinetidae</taxon>
        <taxon>Adineta</taxon>
    </lineage>
</organism>
<dbReference type="SUPFAM" id="SSF48726">
    <property type="entry name" value="Immunoglobulin"/>
    <property type="match status" value="2"/>
</dbReference>
<dbReference type="InterPro" id="IPR003598">
    <property type="entry name" value="Ig_sub2"/>
</dbReference>
<feature type="domain" description="Ig-like" evidence="7">
    <location>
        <begin position="134"/>
        <end position="223"/>
    </location>
</feature>
<feature type="non-terminal residue" evidence="8">
    <location>
        <position position="274"/>
    </location>
</feature>
<keyword evidence="2" id="KW-0472">Membrane</keyword>
<evidence type="ECO:0000259" key="7">
    <source>
        <dbReference type="PROSITE" id="PS50835"/>
    </source>
</evidence>
<evidence type="ECO:0000313" key="9">
    <source>
        <dbReference type="Proteomes" id="UP000663868"/>
    </source>
</evidence>
<feature type="disulfide bond" evidence="6">
    <location>
        <begin position="240"/>
        <end position="252"/>
    </location>
</feature>
<dbReference type="SMART" id="SM00409">
    <property type="entry name" value="IG"/>
    <property type="match status" value="2"/>
</dbReference>
<dbReference type="PANTHER" id="PTHR11640:SF164">
    <property type="entry name" value="MAM DOMAIN-CONTAINING GLYCOSYLPHOSPHATIDYLINOSITOL ANCHOR PROTEIN 1"/>
    <property type="match status" value="1"/>
</dbReference>
<dbReference type="InterPro" id="IPR051275">
    <property type="entry name" value="Cell_adhesion_signaling"/>
</dbReference>
<protein>
    <recommendedName>
        <fullName evidence="7">Ig-like domain-containing protein</fullName>
    </recommendedName>
</protein>
<keyword evidence="4" id="KW-0325">Glycoprotein</keyword>
<dbReference type="EMBL" id="CAJOBB010014755">
    <property type="protein sequence ID" value="CAF4308597.1"/>
    <property type="molecule type" value="Genomic_DNA"/>
</dbReference>
<feature type="disulfide bond" evidence="6">
    <location>
        <begin position="247"/>
        <end position="265"/>
    </location>
</feature>
<dbReference type="PROSITE" id="PS50835">
    <property type="entry name" value="IG_LIKE"/>
    <property type="match status" value="2"/>
</dbReference>
<accession>A0A820IDD1</accession>
<proteinExistence type="predicted"/>